<gene>
    <name evidence="2" type="ORF">MARIT_1472</name>
</gene>
<proteinExistence type="predicted"/>
<keyword evidence="3" id="KW-1185">Reference proteome</keyword>
<organism evidence="2 3">
    <name type="scientific">Tenacibaculum maritimum NCIMB 2154</name>
    <dbReference type="NCBI Taxonomy" id="1349785"/>
    <lineage>
        <taxon>Bacteria</taxon>
        <taxon>Pseudomonadati</taxon>
        <taxon>Bacteroidota</taxon>
        <taxon>Flavobacteriia</taxon>
        <taxon>Flavobacteriales</taxon>
        <taxon>Flavobacteriaceae</taxon>
        <taxon>Tenacibaculum</taxon>
    </lineage>
</organism>
<evidence type="ECO:0000313" key="3">
    <source>
        <dbReference type="Proteomes" id="UP000231564"/>
    </source>
</evidence>
<evidence type="ECO:0000313" key="2">
    <source>
        <dbReference type="EMBL" id="SFZ82164.1"/>
    </source>
</evidence>
<dbReference type="GeneID" id="47722992"/>
<evidence type="ECO:0000259" key="1">
    <source>
        <dbReference type="PROSITE" id="PS51782"/>
    </source>
</evidence>
<dbReference type="Pfam" id="PF01476">
    <property type="entry name" value="LysM"/>
    <property type="match status" value="2"/>
</dbReference>
<dbReference type="OrthoDB" id="2149800at2"/>
<dbReference type="SUPFAM" id="SSF54106">
    <property type="entry name" value="LysM domain"/>
    <property type="match status" value="2"/>
</dbReference>
<feature type="domain" description="LysM" evidence="1">
    <location>
        <begin position="138"/>
        <end position="181"/>
    </location>
</feature>
<dbReference type="PROSITE" id="PS51782">
    <property type="entry name" value="LYSM"/>
    <property type="match status" value="2"/>
</dbReference>
<dbReference type="RefSeq" id="WP_024742498.1">
    <property type="nucleotide sequence ID" value="NZ_BAUG01000086.1"/>
</dbReference>
<accession>A0A2H1E9G6</accession>
<dbReference type="STRING" id="1349785.GCA_000509405_00131"/>
<dbReference type="GO" id="GO:0008932">
    <property type="term" value="F:lytic endotransglycosylase activity"/>
    <property type="evidence" value="ECO:0007669"/>
    <property type="project" value="TreeGrafter"/>
</dbReference>
<dbReference type="CDD" id="cd00118">
    <property type="entry name" value="LysM"/>
    <property type="match status" value="2"/>
</dbReference>
<protein>
    <submittedName>
        <fullName evidence="2">CBM50-containing protein, family CBM50</fullName>
    </submittedName>
</protein>
<dbReference type="AlphaFoldDB" id="A0A2H1E9G6"/>
<sequence>MIISKLRKELFILVFTVSVSFSQEKTLPEGWDEILLEGKTAYMNLVTGDVSYNYPEKPFKKERAKEEFDPTITHRVKKGETLYAIARKYGIRIQDIYNLNAYFDYDDIKPEQDIVIGYKKEREQEKEVSLEHKLREGKHHVVKKGETLYRISRIYGISVKELKERNGIELNRILVGEVLEIE</sequence>
<dbReference type="SMART" id="SM00257">
    <property type="entry name" value="LysM"/>
    <property type="match status" value="2"/>
</dbReference>
<dbReference type="PANTHER" id="PTHR33734">
    <property type="entry name" value="LYSM DOMAIN-CONTAINING GPI-ANCHORED PROTEIN 2"/>
    <property type="match status" value="1"/>
</dbReference>
<reference evidence="2 3" key="1">
    <citation type="submission" date="2016-11" db="EMBL/GenBank/DDBJ databases">
        <authorList>
            <person name="Jaros S."/>
            <person name="Januszkiewicz K."/>
            <person name="Wedrychowicz H."/>
        </authorList>
    </citation>
    <scope>NUCLEOTIDE SEQUENCE [LARGE SCALE GENOMIC DNA]</scope>
    <source>
        <strain evidence="2">NCIMB 2154T</strain>
    </source>
</reference>
<dbReference type="Gene3D" id="3.10.350.10">
    <property type="entry name" value="LysM domain"/>
    <property type="match status" value="2"/>
</dbReference>
<feature type="domain" description="LysM" evidence="1">
    <location>
        <begin position="72"/>
        <end position="116"/>
    </location>
</feature>
<dbReference type="InterPro" id="IPR018392">
    <property type="entry name" value="LysM"/>
</dbReference>
<dbReference type="PANTHER" id="PTHR33734:SF22">
    <property type="entry name" value="MEMBRANE-BOUND LYTIC MUREIN TRANSGLYCOSYLASE D"/>
    <property type="match status" value="1"/>
</dbReference>
<dbReference type="InterPro" id="IPR036779">
    <property type="entry name" value="LysM_dom_sf"/>
</dbReference>
<dbReference type="Proteomes" id="UP000231564">
    <property type="component" value="Chromosome MARIT"/>
</dbReference>
<name>A0A2H1E9G6_9FLAO</name>
<dbReference type="KEGG" id="tmar:MARIT_1472"/>
<dbReference type="EMBL" id="LT634361">
    <property type="protein sequence ID" value="SFZ82164.1"/>
    <property type="molecule type" value="Genomic_DNA"/>
</dbReference>